<feature type="transmembrane region" description="Helical" evidence="2">
    <location>
        <begin position="208"/>
        <end position="231"/>
    </location>
</feature>
<dbReference type="Proteomes" id="UP001222030">
    <property type="component" value="Unassembled WGS sequence"/>
</dbReference>
<feature type="domain" description="DZANK-type" evidence="3">
    <location>
        <begin position="294"/>
        <end position="338"/>
    </location>
</feature>
<keyword evidence="5" id="KW-1185">Reference proteome</keyword>
<feature type="transmembrane region" description="Helical" evidence="2">
    <location>
        <begin position="237"/>
        <end position="258"/>
    </location>
</feature>
<sequence>MTNHLRLSEKWFNRGLWLIAFLFAYFLTGLGGTIVGDLPKVENRLSTEDFVDKVLKSKLTLELKKLDQEVVIASDKLDQARLQSQTARADYQAARQAFEAWVTTRNATQDAEQDQDLLSRTAKLEKLKLRERESLMAVEAIQKQQLDTLQEKERVNRDIAALQEAARIRFEEDYKQIELRIFAYRLAFVLPLLATASYLFAKHRKKAYWPFVWGFIIFSLFAFFVELVPYLPSYGGYVRYTVGVVVTLAVGKYSIAALQKYLEQQRELEQQPDFQRKNDIQYDLAQTRIVKGICPSCERPIARDNDNFCQHCGIEIFDKCTSCGTRKIAFSKFCFHCGKKTEESPP</sequence>
<feature type="transmembrane region" description="Helical" evidence="2">
    <location>
        <begin position="182"/>
        <end position="201"/>
    </location>
</feature>
<evidence type="ECO:0000256" key="2">
    <source>
        <dbReference type="SAM" id="Phobius"/>
    </source>
</evidence>
<reference evidence="4 5" key="1">
    <citation type="submission" date="2023-01" db="EMBL/GenBank/DDBJ databases">
        <title>Novel species of the genus Vogesella isolated from rivers.</title>
        <authorList>
            <person name="Lu H."/>
        </authorList>
    </citation>
    <scope>NUCLEOTIDE SEQUENCE [LARGE SCALE GENOMIC DNA]</scope>
    <source>
        <strain evidence="4 5">LYT5W</strain>
    </source>
</reference>
<proteinExistence type="predicted"/>
<name>A0ABT5IJD2_9NEIS</name>
<accession>A0ABT5IJD2</accession>
<dbReference type="InterPro" id="IPR025874">
    <property type="entry name" value="DZR"/>
</dbReference>
<dbReference type="Pfam" id="PF12773">
    <property type="entry name" value="DZR"/>
    <property type="match status" value="1"/>
</dbReference>
<keyword evidence="2" id="KW-1133">Transmembrane helix</keyword>
<protein>
    <submittedName>
        <fullName evidence="4">Zinc ribbon domain-containing protein</fullName>
    </submittedName>
</protein>
<evidence type="ECO:0000259" key="3">
    <source>
        <dbReference type="Pfam" id="PF12773"/>
    </source>
</evidence>
<evidence type="ECO:0000313" key="4">
    <source>
        <dbReference type="EMBL" id="MDC7712620.1"/>
    </source>
</evidence>
<gene>
    <name evidence="4" type="ORF">PQU96_00530</name>
</gene>
<evidence type="ECO:0000256" key="1">
    <source>
        <dbReference type="SAM" id="Coils"/>
    </source>
</evidence>
<keyword evidence="2" id="KW-0472">Membrane</keyword>
<evidence type="ECO:0000313" key="5">
    <source>
        <dbReference type="Proteomes" id="UP001222030"/>
    </source>
</evidence>
<comment type="caution">
    <text evidence="4">The sequence shown here is derived from an EMBL/GenBank/DDBJ whole genome shotgun (WGS) entry which is preliminary data.</text>
</comment>
<keyword evidence="1" id="KW-0175">Coiled coil</keyword>
<dbReference type="EMBL" id="JAQQLE010000001">
    <property type="protein sequence ID" value="MDC7712620.1"/>
    <property type="molecule type" value="Genomic_DNA"/>
</dbReference>
<keyword evidence="2" id="KW-0812">Transmembrane</keyword>
<organism evidence="4 5">
    <name type="scientific">Vogesella margarita</name>
    <dbReference type="NCBI Taxonomy" id="2984199"/>
    <lineage>
        <taxon>Bacteria</taxon>
        <taxon>Pseudomonadati</taxon>
        <taxon>Pseudomonadota</taxon>
        <taxon>Betaproteobacteria</taxon>
        <taxon>Neisseriales</taxon>
        <taxon>Chromobacteriaceae</taxon>
        <taxon>Vogesella</taxon>
    </lineage>
</organism>
<dbReference type="RefSeq" id="WP_272770363.1">
    <property type="nucleotide sequence ID" value="NZ_JAQQLE010000001.1"/>
</dbReference>
<feature type="coiled-coil region" evidence="1">
    <location>
        <begin position="56"/>
        <end position="97"/>
    </location>
</feature>